<evidence type="ECO:0000313" key="3">
    <source>
        <dbReference type="Proteomes" id="UP000642748"/>
    </source>
</evidence>
<proteinExistence type="predicted"/>
<protein>
    <submittedName>
        <fullName evidence="2">Uncharacterized protein</fullName>
    </submittedName>
</protein>
<organism evidence="2 3">
    <name type="scientific">Rugosimonospora africana</name>
    <dbReference type="NCBI Taxonomy" id="556532"/>
    <lineage>
        <taxon>Bacteria</taxon>
        <taxon>Bacillati</taxon>
        <taxon>Actinomycetota</taxon>
        <taxon>Actinomycetes</taxon>
        <taxon>Micromonosporales</taxon>
        <taxon>Micromonosporaceae</taxon>
        <taxon>Rugosimonospora</taxon>
    </lineage>
</organism>
<dbReference type="AlphaFoldDB" id="A0A8J3QS55"/>
<accession>A0A8J3QS55</accession>
<reference evidence="2" key="1">
    <citation type="submission" date="2021-01" db="EMBL/GenBank/DDBJ databases">
        <title>Whole genome shotgun sequence of Rugosimonospora africana NBRC 104875.</title>
        <authorList>
            <person name="Komaki H."/>
            <person name="Tamura T."/>
        </authorList>
    </citation>
    <scope>NUCLEOTIDE SEQUENCE</scope>
    <source>
        <strain evidence="2">NBRC 104875</strain>
    </source>
</reference>
<feature type="region of interest" description="Disordered" evidence="1">
    <location>
        <begin position="57"/>
        <end position="77"/>
    </location>
</feature>
<dbReference type="EMBL" id="BONZ01000027">
    <property type="protein sequence ID" value="GIH14705.1"/>
    <property type="molecule type" value="Genomic_DNA"/>
</dbReference>
<name>A0A8J3QS55_9ACTN</name>
<feature type="compositionally biased region" description="Polar residues" evidence="1">
    <location>
        <begin position="67"/>
        <end position="77"/>
    </location>
</feature>
<dbReference type="Proteomes" id="UP000642748">
    <property type="component" value="Unassembled WGS sequence"/>
</dbReference>
<sequence length="77" mass="8667">MTFPDPVDVDRIVWAVNTLSRRRVDAVLDDIRKTSGHNAARQALAEATVIIIGRPNDYRPRHRRSSSRTINRAGVTS</sequence>
<gene>
    <name evidence="2" type="ORF">Raf01_28770</name>
</gene>
<evidence type="ECO:0000313" key="2">
    <source>
        <dbReference type="EMBL" id="GIH14705.1"/>
    </source>
</evidence>
<evidence type="ECO:0000256" key="1">
    <source>
        <dbReference type="SAM" id="MobiDB-lite"/>
    </source>
</evidence>
<comment type="caution">
    <text evidence="2">The sequence shown here is derived from an EMBL/GenBank/DDBJ whole genome shotgun (WGS) entry which is preliminary data.</text>
</comment>
<keyword evidence="3" id="KW-1185">Reference proteome</keyword>